<dbReference type="GO" id="GO:0000105">
    <property type="term" value="P:L-histidine biosynthetic process"/>
    <property type="evidence" value="ECO:0007669"/>
    <property type="project" value="UniProtKB-KW"/>
</dbReference>
<dbReference type="InterPro" id="IPR020630">
    <property type="entry name" value="THF_DH/CycHdrlase_cat_dom"/>
</dbReference>
<evidence type="ECO:0000256" key="5">
    <source>
        <dbReference type="ARBA" id="ARBA00022801"/>
    </source>
</evidence>
<feature type="domain" description="Tetrahydrofolate dehydrogenase/cyclohydrolase catalytic" evidence="12">
    <location>
        <begin position="4"/>
        <end position="115"/>
    </location>
</feature>
<keyword evidence="4 11" id="KW-0658">Purine biosynthesis</keyword>
<dbReference type="PRINTS" id="PR00085">
    <property type="entry name" value="THFDHDRGNASE"/>
</dbReference>
<dbReference type="GO" id="GO:0006164">
    <property type="term" value="P:purine nucleotide biosynthetic process"/>
    <property type="evidence" value="ECO:0007669"/>
    <property type="project" value="UniProtKB-KW"/>
</dbReference>
<dbReference type="InterPro" id="IPR020631">
    <property type="entry name" value="THF_DH/CycHdrlase_NAD-bd_dom"/>
</dbReference>
<dbReference type="PANTHER" id="PTHR48099:SF5">
    <property type="entry name" value="C-1-TETRAHYDROFOLATE SYNTHASE, CYTOPLASMIC"/>
    <property type="match status" value="1"/>
</dbReference>
<dbReference type="InterPro" id="IPR036291">
    <property type="entry name" value="NAD(P)-bd_dom_sf"/>
</dbReference>
<comment type="subunit">
    <text evidence="2 11">Homodimer.</text>
</comment>
<dbReference type="PANTHER" id="PTHR48099">
    <property type="entry name" value="C-1-TETRAHYDROFOLATE SYNTHASE, CYTOPLASMIC-RELATED"/>
    <property type="match status" value="1"/>
</dbReference>
<evidence type="ECO:0000313" key="15">
    <source>
        <dbReference type="Proteomes" id="UP000179164"/>
    </source>
</evidence>
<evidence type="ECO:0000259" key="13">
    <source>
        <dbReference type="Pfam" id="PF02882"/>
    </source>
</evidence>
<keyword evidence="10 11" id="KW-0511">Multifunctional enzyme</keyword>
<evidence type="ECO:0000256" key="9">
    <source>
        <dbReference type="ARBA" id="ARBA00023167"/>
    </source>
</evidence>
<comment type="catalytic activity">
    <reaction evidence="11">
        <text>(6R)-5,10-methylene-5,6,7,8-tetrahydrofolate + NADP(+) = (6R)-5,10-methenyltetrahydrofolate + NADPH</text>
        <dbReference type="Rhea" id="RHEA:22812"/>
        <dbReference type="ChEBI" id="CHEBI:15636"/>
        <dbReference type="ChEBI" id="CHEBI:57455"/>
        <dbReference type="ChEBI" id="CHEBI:57783"/>
        <dbReference type="ChEBI" id="CHEBI:58349"/>
        <dbReference type="EC" id="1.5.1.5"/>
    </reaction>
</comment>
<dbReference type="Gene3D" id="3.40.50.720">
    <property type="entry name" value="NAD(P)-binding Rossmann-like Domain"/>
    <property type="match status" value="1"/>
</dbReference>
<keyword evidence="11" id="KW-0028">Amino-acid biosynthesis</keyword>
<dbReference type="Gene3D" id="3.40.50.10860">
    <property type="entry name" value="Leucine Dehydrogenase, chain A, domain 1"/>
    <property type="match status" value="1"/>
</dbReference>
<evidence type="ECO:0000256" key="8">
    <source>
        <dbReference type="ARBA" id="ARBA00023102"/>
    </source>
</evidence>
<dbReference type="GO" id="GO:0005829">
    <property type="term" value="C:cytosol"/>
    <property type="evidence" value="ECO:0007669"/>
    <property type="project" value="TreeGrafter"/>
</dbReference>
<proteinExistence type="inferred from homology"/>
<evidence type="ECO:0000256" key="7">
    <source>
        <dbReference type="ARBA" id="ARBA00023002"/>
    </source>
</evidence>
<feature type="domain" description="Tetrahydrofolate dehydrogenase/cyclohydrolase NAD(P)-binding" evidence="13">
    <location>
        <begin position="135"/>
        <end position="274"/>
    </location>
</feature>
<evidence type="ECO:0000256" key="10">
    <source>
        <dbReference type="ARBA" id="ARBA00023268"/>
    </source>
</evidence>
<dbReference type="EMBL" id="MHKE01000012">
    <property type="protein sequence ID" value="OGY83955.1"/>
    <property type="molecule type" value="Genomic_DNA"/>
</dbReference>
<dbReference type="GO" id="GO:0035999">
    <property type="term" value="P:tetrahydrofolate interconversion"/>
    <property type="evidence" value="ECO:0007669"/>
    <property type="project" value="UniProtKB-UniRule"/>
</dbReference>
<dbReference type="Proteomes" id="UP000179164">
    <property type="component" value="Unassembled WGS sequence"/>
</dbReference>
<dbReference type="GO" id="GO:0004488">
    <property type="term" value="F:methylenetetrahydrofolate dehydrogenase (NADP+) activity"/>
    <property type="evidence" value="ECO:0007669"/>
    <property type="project" value="UniProtKB-UniRule"/>
</dbReference>
<keyword evidence="7 11" id="KW-0560">Oxidoreductase</keyword>
<dbReference type="SUPFAM" id="SSF53223">
    <property type="entry name" value="Aminoacid dehydrogenase-like, N-terminal domain"/>
    <property type="match status" value="1"/>
</dbReference>
<organism evidence="14 15">
    <name type="scientific">Candidatus Kerfeldbacteria bacterium RIFCSPLOWO2_01_FULL_48_11</name>
    <dbReference type="NCBI Taxonomy" id="1798543"/>
    <lineage>
        <taxon>Bacteria</taxon>
        <taxon>Candidatus Kerfeldiibacteriota</taxon>
    </lineage>
</organism>
<comment type="function">
    <text evidence="11">Catalyzes the oxidation of 5,10-methylenetetrahydrofolate to 5,10-methenyltetrahydrofolate and then the hydrolysis of 5,10-methenyltetrahydrofolate to 10-formyltetrahydrofolate.</text>
</comment>
<keyword evidence="3 11" id="KW-0554">One-carbon metabolism</keyword>
<evidence type="ECO:0000256" key="3">
    <source>
        <dbReference type="ARBA" id="ARBA00022563"/>
    </source>
</evidence>
<evidence type="ECO:0000256" key="11">
    <source>
        <dbReference type="HAMAP-Rule" id="MF_01576"/>
    </source>
</evidence>
<dbReference type="InterPro" id="IPR020867">
    <property type="entry name" value="THF_DH/CycHdrlase_CS"/>
</dbReference>
<comment type="similarity">
    <text evidence="11">Belongs to the tetrahydrofolate dehydrogenase/cyclohydrolase family.</text>
</comment>
<accession>A0A1G2B4N2</accession>
<dbReference type="UniPathway" id="UPA00193"/>
<protein>
    <recommendedName>
        <fullName evidence="11">Bifunctional protein FolD</fullName>
    </recommendedName>
    <domain>
        <recommendedName>
            <fullName evidence="11">Methylenetetrahydrofolate dehydrogenase</fullName>
            <ecNumber evidence="11">1.5.1.5</ecNumber>
        </recommendedName>
    </domain>
    <domain>
        <recommendedName>
            <fullName evidence="11">Methenyltetrahydrofolate cyclohydrolase</fullName>
            <ecNumber evidence="11">3.5.4.9</ecNumber>
        </recommendedName>
    </domain>
</protein>
<dbReference type="Pfam" id="PF02882">
    <property type="entry name" value="THF_DHG_CYH_C"/>
    <property type="match status" value="1"/>
</dbReference>
<comment type="caution">
    <text evidence="11">Lacks conserved residue(s) required for the propagation of feature annotation.</text>
</comment>
<comment type="pathway">
    <text evidence="1 11">One-carbon metabolism; tetrahydrofolate interconversion.</text>
</comment>
<dbReference type="GO" id="GO:0009086">
    <property type="term" value="P:methionine biosynthetic process"/>
    <property type="evidence" value="ECO:0007669"/>
    <property type="project" value="UniProtKB-KW"/>
</dbReference>
<gene>
    <name evidence="11" type="primary">folD</name>
    <name evidence="14" type="ORF">A2898_01615</name>
</gene>
<sequence length="277" mass="29715">MKLIDGKKLARTIRKKITANIAGMFHVPGLAIILVGDDPASHTYVGLKEEAAAEVGVHFEKFLYPADIEQSAVVRRIEELNTREDIHGIVVQLPLPAGLDTDAIIETITPEKDVDGFHPVNKKMIQEGNVRMAPALVKSILELISSTGFSYDHAHAAILANSGTFADPLSMFLSKREMDVSIILPPFTDYQTKTRDADLVIVAIGRSGFLKGDVVKEGAVLIDVGFNHTAEGVTGDIDAESVGHVTGWLTPVPGGVGPMTVAMLLANTVEACKLQIT</sequence>
<dbReference type="PROSITE" id="PS00767">
    <property type="entry name" value="THF_DHG_CYH_2"/>
    <property type="match status" value="1"/>
</dbReference>
<name>A0A1G2B4N2_9BACT</name>
<evidence type="ECO:0000259" key="12">
    <source>
        <dbReference type="Pfam" id="PF00763"/>
    </source>
</evidence>
<keyword evidence="6 11" id="KW-0521">NADP</keyword>
<dbReference type="EC" id="3.5.4.9" evidence="11"/>
<dbReference type="AlphaFoldDB" id="A0A1G2B4N2"/>
<keyword evidence="9 11" id="KW-0486">Methionine biosynthesis</keyword>
<dbReference type="HAMAP" id="MF_01576">
    <property type="entry name" value="THF_DHG_CYH"/>
    <property type="match status" value="1"/>
</dbReference>
<dbReference type="STRING" id="1798543.A2898_01615"/>
<dbReference type="SUPFAM" id="SSF51735">
    <property type="entry name" value="NAD(P)-binding Rossmann-fold domains"/>
    <property type="match status" value="1"/>
</dbReference>
<evidence type="ECO:0000256" key="6">
    <source>
        <dbReference type="ARBA" id="ARBA00022857"/>
    </source>
</evidence>
<reference evidence="14 15" key="1">
    <citation type="journal article" date="2016" name="Nat. Commun.">
        <title>Thousands of microbial genomes shed light on interconnected biogeochemical processes in an aquifer system.</title>
        <authorList>
            <person name="Anantharaman K."/>
            <person name="Brown C.T."/>
            <person name="Hug L.A."/>
            <person name="Sharon I."/>
            <person name="Castelle C.J."/>
            <person name="Probst A.J."/>
            <person name="Thomas B.C."/>
            <person name="Singh A."/>
            <person name="Wilkins M.J."/>
            <person name="Karaoz U."/>
            <person name="Brodie E.L."/>
            <person name="Williams K.H."/>
            <person name="Hubbard S.S."/>
            <person name="Banfield J.F."/>
        </authorList>
    </citation>
    <scope>NUCLEOTIDE SEQUENCE [LARGE SCALE GENOMIC DNA]</scope>
</reference>
<evidence type="ECO:0000313" key="14">
    <source>
        <dbReference type="EMBL" id="OGY83955.1"/>
    </source>
</evidence>
<comment type="catalytic activity">
    <reaction evidence="11">
        <text>(6R)-5,10-methenyltetrahydrofolate + H2O = (6R)-10-formyltetrahydrofolate + H(+)</text>
        <dbReference type="Rhea" id="RHEA:23700"/>
        <dbReference type="ChEBI" id="CHEBI:15377"/>
        <dbReference type="ChEBI" id="CHEBI:15378"/>
        <dbReference type="ChEBI" id="CHEBI:57455"/>
        <dbReference type="ChEBI" id="CHEBI:195366"/>
        <dbReference type="EC" id="3.5.4.9"/>
    </reaction>
</comment>
<dbReference type="GO" id="GO:0004477">
    <property type="term" value="F:methenyltetrahydrofolate cyclohydrolase activity"/>
    <property type="evidence" value="ECO:0007669"/>
    <property type="project" value="UniProtKB-UniRule"/>
</dbReference>
<evidence type="ECO:0000256" key="4">
    <source>
        <dbReference type="ARBA" id="ARBA00022755"/>
    </source>
</evidence>
<keyword evidence="5 11" id="KW-0378">Hydrolase</keyword>
<evidence type="ECO:0000256" key="2">
    <source>
        <dbReference type="ARBA" id="ARBA00011738"/>
    </source>
</evidence>
<dbReference type="InterPro" id="IPR046346">
    <property type="entry name" value="Aminoacid_DH-like_N_sf"/>
</dbReference>
<keyword evidence="8 11" id="KW-0368">Histidine biosynthesis</keyword>
<dbReference type="FunFam" id="3.40.50.10860:FF:000005">
    <property type="entry name" value="C-1-tetrahydrofolate synthase, cytoplasmic, putative"/>
    <property type="match status" value="1"/>
</dbReference>
<dbReference type="Pfam" id="PF00763">
    <property type="entry name" value="THF_DHG_CYH"/>
    <property type="match status" value="1"/>
</dbReference>
<comment type="caution">
    <text evidence="14">The sequence shown here is derived from an EMBL/GenBank/DDBJ whole genome shotgun (WGS) entry which is preliminary data.</text>
</comment>
<dbReference type="EC" id="1.5.1.5" evidence="11"/>
<evidence type="ECO:0000256" key="1">
    <source>
        <dbReference type="ARBA" id="ARBA00004777"/>
    </source>
</evidence>
<dbReference type="InterPro" id="IPR000672">
    <property type="entry name" value="THF_DH/CycHdrlase"/>
</dbReference>